<dbReference type="PATRIC" id="fig|46429.4.peg.1494"/>
<dbReference type="OrthoDB" id="5862403at2"/>
<evidence type="ECO:0000313" key="8">
    <source>
        <dbReference type="Proteomes" id="UP000028411"/>
    </source>
</evidence>
<dbReference type="AlphaFoldDB" id="A0A081RGB7"/>
<dbReference type="GO" id="GO:0016020">
    <property type="term" value="C:membrane"/>
    <property type="evidence" value="ECO:0007669"/>
    <property type="project" value="UniProtKB-SubCell"/>
</dbReference>
<name>A0A081RGB7_SPHCR</name>
<reference evidence="7 8" key="1">
    <citation type="submission" date="2014-02" db="EMBL/GenBank/DDBJ databases">
        <title>Whole genome sequence of Sphingobium chlorophenolicum NBRC 16172.</title>
        <authorList>
            <person name="Gan H.M."/>
            <person name="Gan H.Y."/>
            <person name="Chew T.H."/>
            <person name="Savka M.A."/>
        </authorList>
    </citation>
    <scope>NUCLEOTIDE SEQUENCE [LARGE SCALE GENOMIC DNA]</scope>
    <source>
        <strain evidence="7 8">NBRC 16172</strain>
    </source>
</reference>
<organism evidence="7 8">
    <name type="scientific">Sphingobium chlorophenolicum</name>
    <dbReference type="NCBI Taxonomy" id="46429"/>
    <lineage>
        <taxon>Bacteria</taxon>
        <taxon>Pseudomonadati</taxon>
        <taxon>Pseudomonadota</taxon>
        <taxon>Alphaproteobacteria</taxon>
        <taxon>Sphingomonadales</taxon>
        <taxon>Sphingomonadaceae</taxon>
        <taxon>Sphingobium</taxon>
    </lineage>
</organism>
<evidence type="ECO:0000256" key="5">
    <source>
        <dbReference type="SAM" id="Phobius"/>
    </source>
</evidence>
<dbReference type="InterPro" id="IPR007016">
    <property type="entry name" value="O-antigen_ligase-rel_domated"/>
</dbReference>
<feature type="transmembrane region" description="Helical" evidence="5">
    <location>
        <begin position="46"/>
        <end position="64"/>
    </location>
</feature>
<feature type="transmembrane region" description="Helical" evidence="5">
    <location>
        <begin position="279"/>
        <end position="305"/>
    </location>
</feature>
<dbReference type="PANTHER" id="PTHR37422">
    <property type="entry name" value="TEICHURONIC ACID BIOSYNTHESIS PROTEIN TUAE"/>
    <property type="match status" value="1"/>
</dbReference>
<evidence type="ECO:0000256" key="1">
    <source>
        <dbReference type="ARBA" id="ARBA00004141"/>
    </source>
</evidence>
<feature type="transmembrane region" description="Helical" evidence="5">
    <location>
        <begin position="70"/>
        <end position="95"/>
    </location>
</feature>
<keyword evidence="2 5" id="KW-0812">Transmembrane</keyword>
<feature type="transmembrane region" description="Helical" evidence="5">
    <location>
        <begin position="137"/>
        <end position="168"/>
    </location>
</feature>
<dbReference type="InterPro" id="IPR051533">
    <property type="entry name" value="WaaL-like"/>
</dbReference>
<sequence>MGHALLVNRLQQRVVLTVSIIWMPFLLASAMAAVRAPVPIDGIQILFNFLTYGAIAYIGLVYSADLSRRSLTIIIALSGVVPIFFGLFQVALGSAPSRISSTFGHPNILAFFCFLYISFLFHAQLSGYLRSFAGKSVIWGLIGAATLALLLTGTRSAYLSTYLFLLLYSAFRKPLLILPLLLLPPIVLLIPAVAERINDAISGTTPVTYDYLVSAMRGDVSDSGVLQLDSGTWRRYLWQASWPWIQQNWIFGYGLGSFKYYSLDFFPLSSENGSGAHNVYIQILFEGGMIMLISYIFIIFSIIFIQFYNKNINKFDKVYCWLLIVTYSVASYSDNMLYYLSINIAIWFVIFAMCNMGDDRLTGPIKRLAYVQRG</sequence>
<gene>
    <name evidence="7" type="ORF">BV95_01530</name>
</gene>
<evidence type="ECO:0000256" key="3">
    <source>
        <dbReference type="ARBA" id="ARBA00022989"/>
    </source>
</evidence>
<dbReference type="Pfam" id="PF04932">
    <property type="entry name" value="Wzy_C"/>
    <property type="match status" value="1"/>
</dbReference>
<evidence type="ECO:0000259" key="6">
    <source>
        <dbReference type="Pfam" id="PF04932"/>
    </source>
</evidence>
<evidence type="ECO:0000256" key="4">
    <source>
        <dbReference type="ARBA" id="ARBA00023136"/>
    </source>
</evidence>
<keyword evidence="4 5" id="KW-0472">Membrane</keyword>
<evidence type="ECO:0000313" key="7">
    <source>
        <dbReference type="EMBL" id="KEQ54240.1"/>
    </source>
</evidence>
<feature type="domain" description="O-antigen ligase-related" evidence="6">
    <location>
        <begin position="144"/>
        <end position="295"/>
    </location>
</feature>
<dbReference type="EMBL" id="JFHR01000012">
    <property type="protein sequence ID" value="KEQ54240.1"/>
    <property type="molecule type" value="Genomic_DNA"/>
</dbReference>
<protein>
    <submittedName>
        <fullName evidence="7">O-antigen polymerase</fullName>
    </submittedName>
</protein>
<feature type="transmembrane region" description="Helical" evidence="5">
    <location>
        <begin position="339"/>
        <end position="357"/>
    </location>
</feature>
<dbReference type="Proteomes" id="UP000028411">
    <property type="component" value="Unassembled WGS sequence"/>
</dbReference>
<proteinExistence type="predicted"/>
<dbReference type="eggNOG" id="COG3307">
    <property type="taxonomic scope" value="Bacteria"/>
</dbReference>
<feature type="transmembrane region" description="Helical" evidence="5">
    <location>
        <begin position="107"/>
        <end position="125"/>
    </location>
</feature>
<dbReference type="PANTHER" id="PTHR37422:SF13">
    <property type="entry name" value="LIPOPOLYSACCHARIDE BIOSYNTHESIS PROTEIN PA4999-RELATED"/>
    <property type="match status" value="1"/>
</dbReference>
<feature type="transmembrane region" description="Helical" evidence="5">
    <location>
        <begin position="14"/>
        <end position="34"/>
    </location>
</feature>
<comment type="caution">
    <text evidence="7">The sequence shown here is derived from an EMBL/GenBank/DDBJ whole genome shotgun (WGS) entry which is preliminary data.</text>
</comment>
<feature type="transmembrane region" description="Helical" evidence="5">
    <location>
        <begin position="175"/>
        <end position="194"/>
    </location>
</feature>
<comment type="subcellular location">
    <subcellularLocation>
        <location evidence="1">Membrane</location>
        <topology evidence="1">Multi-pass membrane protein</topology>
    </subcellularLocation>
</comment>
<accession>A0A081RGB7</accession>
<evidence type="ECO:0000256" key="2">
    <source>
        <dbReference type="ARBA" id="ARBA00022692"/>
    </source>
</evidence>
<keyword evidence="3 5" id="KW-1133">Transmembrane helix</keyword>